<keyword evidence="2 4" id="KW-0238">DNA-binding</keyword>
<dbReference type="InterPro" id="IPR023772">
    <property type="entry name" value="DNA-bd_HTH_TetR-type_CS"/>
</dbReference>
<proteinExistence type="predicted"/>
<keyword evidence="3" id="KW-0804">Transcription</keyword>
<dbReference type="GO" id="GO:0003700">
    <property type="term" value="F:DNA-binding transcription factor activity"/>
    <property type="evidence" value="ECO:0007669"/>
    <property type="project" value="TreeGrafter"/>
</dbReference>
<keyword evidence="1" id="KW-0805">Transcription regulation</keyword>
<feature type="domain" description="HTH tetR-type" evidence="6">
    <location>
        <begin position="7"/>
        <end position="67"/>
    </location>
</feature>
<dbReference type="Proteomes" id="UP000675554">
    <property type="component" value="Unassembled WGS sequence"/>
</dbReference>
<keyword evidence="8" id="KW-1185">Reference proteome</keyword>
<evidence type="ECO:0000313" key="8">
    <source>
        <dbReference type="Proteomes" id="UP000675554"/>
    </source>
</evidence>
<protein>
    <submittedName>
        <fullName evidence="7">TetR/AcrR family transcriptional regulator</fullName>
    </submittedName>
</protein>
<evidence type="ECO:0000256" key="5">
    <source>
        <dbReference type="SAM" id="MobiDB-lite"/>
    </source>
</evidence>
<name>A0A8T4J0L7_9ACTN</name>
<dbReference type="Pfam" id="PF00440">
    <property type="entry name" value="TetR_N"/>
    <property type="match status" value="1"/>
</dbReference>
<dbReference type="InterPro" id="IPR036271">
    <property type="entry name" value="Tet_transcr_reg_TetR-rel_C_sf"/>
</dbReference>
<feature type="region of interest" description="Disordered" evidence="5">
    <location>
        <begin position="206"/>
        <end position="229"/>
    </location>
</feature>
<evidence type="ECO:0000259" key="6">
    <source>
        <dbReference type="PROSITE" id="PS50977"/>
    </source>
</evidence>
<dbReference type="PROSITE" id="PS50977">
    <property type="entry name" value="HTH_TETR_2"/>
    <property type="match status" value="1"/>
</dbReference>
<organism evidence="7 8">
    <name type="scientific">Streptomyces daliensis</name>
    <dbReference type="NCBI Taxonomy" id="299421"/>
    <lineage>
        <taxon>Bacteria</taxon>
        <taxon>Bacillati</taxon>
        <taxon>Actinomycetota</taxon>
        <taxon>Actinomycetes</taxon>
        <taxon>Kitasatosporales</taxon>
        <taxon>Streptomycetaceae</taxon>
        <taxon>Streptomyces</taxon>
    </lineage>
</organism>
<evidence type="ECO:0000313" key="7">
    <source>
        <dbReference type="EMBL" id="MBR7675667.1"/>
    </source>
</evidence>
<dbReference type="PANTHER" id="PTHR30055">
    <property type="entry name" value="HTH-TYPE TRANSCRIPTIONAL REGULATOR RUTR"/>
    <property type="match status" value="1"/>
</dbReference>
<dbReference type="SUPFAM" id="SSF48498">
    <property type="entry name" value="Tetracyclin repressor-like, C-terminal domain"/>
    <property type="match status" value="1"/>
</dbReference>
<evidence type="ECO:0000256" key="2">
    <source>
        <dbReference type="ARBA" id="ARBA00023125"/>
    </source>
</evidence>
<dbReference type="SUPFAM" id="SSF46689">
    <property type="entry name" value="Homeodomain-like"/>
    <property type="match status" value="1"/>
</dbReference>
<dbReference type="InterPro" id="IPR001647">
    <property type="entry name" value="HTH_TetR"/>
</dbReference>
<dbReference type="AlphaFoldDB" id="A0A8T4J0L7"/>
<sequence>MRQERAERTRYALTLAAAKLFDQVGVERATLSEVSRTAAVSKGALSFHFQSKADLAVTVQQLACQHAEQRVEELRARDLPALQTLIDLSHLVAHQLTHDYIVRAWREVAEHQRESDCSVSPTLHLFHNWQRRFVEVAVEAQQDHSLRPDTDPRTTAHTALSLSAGQQILQGDPVAGVRARLTEAWELILPSLVAPLSPWPLRAQGSEDSFGAGLGDDPLPLVPAARRAS</sequence>
<accession>A0A8T4J0L7</accession>
<reference evidence="7" key="1">
    <citation type="submission" date="2021-04" db="EMBL/GenBank/DDBJ databases">
        <title>Sequencing of actinobacteria type strains.</title>
        <authorList>
            <person name="Nguyen G.-S."/>
            <person name="Wentzel A."/>
        </authorList>
    </citation>
    <scope>NUCLEOTIDE SEQUENCE</scope>
    <source>
        <strain evidence="7">DSM 42095</strain>
    </source>
</reference>
<dbReference type="PANTHER" id="PTHR30055:SF234">
    <property type="entry name" value="HTH-TYPE TRANSCRIPTIONAL REGULATOR BETI"/>
    <property type="match status" value="1"/>
</dbReference>
<dbReference type="PROSITE" id="PS01081">
    <property type="entry name" value="HTH_TETR_1"/>
    <property type="match status" value="1"/>
</dbReference>
<feature type="DNA-binding region" description="H-T-H motif" evidence="4">
    <location>
        <begin position="30"/>
        <end position="49"/>
    </location>
</feature>
<dbReference type="InterPro" id="IPR009057">
    <property type="entry name" value="Homeodomain-like_sf"/>
</dbReference>
<dbReference type="InterPro" id="IPR050109">
    <property type="entry name" value="HTH-type_TetR-like_transc_reg"/>
</dbReference>
<evidence type="ECO:0000256" key="1">
    <source>
        <dbReference type="ARBA" id="ARBA00023015"/>
    </source>
</evidence>
<dbReference type="Gene3D" id="1.10.357.10">
    <property type="entry name" value="Tetracycline Repressor, domain 2"/>
    <property type="match status" value="1"/>
</dbReference>
<evidence type="ECO:0000256" key="4">
    <source>
        <dbReference type="PROSITE-ProRule" id="PRU00335"/>
    </source>
</evidence>
<comment type="caution">
    <text evidence="7">The sequence shown here is derived from an EMBL/GenBank/DDBJ whole genome shotgun (WGS) entry which is preliminary data.</text>
</comment>
<dbReference type="PRINTS" id="PR00455">
    <property type="entry name" value="HTHTETR"/>
</dbReference>
<dbReference type="EMBL" id="JAGSMN010000509">
    <property type="protein sequence ID" value="MBR7675667.1"/>
    <property type="molecule type" value="Genomic_DNA"/>
</dbReference>
<evidence type="ECO:0000256" key="3">
    <source>
        <dbReference type="ARBA" id="ARBA00023163"/>
    </source>
</evidence>
<dbReference type="GO" id="GO:0000976">
    <property type="term" value="F:transcription cis-regulatory region binding"/>
    <property type="evidence" value="ECO:0007669"/>
    <property type="project" value="TreeGrafter"/>
</dbReference>
<gene>
    <name evidence="7" type="ORF">KDA82_22130</name>
</gene>